<comment type="caution">
    <text evidence="1">The sequence shown here is derived from an EMBL/GenBank/DDBJ whole genome shotgun (WGS) entry which is preliminary data.</text>
</comment>
<evidence type="ECO:0000313" key="1">
    <source>
        <dbReference type="EMBL" id="KAL0114351.1"/>
    </source>
</evidence>
<dbReference type="Proteomes" id="UP001430953">
    <property type="component" value="Unassembled WGS sequence"/>
</dbReference>
<protein>
    <submittedName>
        <fullName evidence="1">Uncharacterized protein</fullName>
    </submittedName>
</protein>
<dbReference type="AlphaFoldDB" id="A0AAW2FEG5"/>
<evidence type="ECO:0000313" key="2">
    <source>
        <dbReference type="Proteomes" id="UP001430953"/>
    </source>
</evidence>
<gene>
    <name evidence="1" type="ORF">PUN28_011541</name>
</gene>
<reference evidence="1 2" key="1">
    <citation type="submission" date="2023-03" db="EMBL/GenBank/DDBJ databases">
        <title>High recombination rates correlate with genetic variation in Cardiocondyla obscurior ants.</title>
        <authorList>
            <person name="Errbii M."/>
        </authorList>
    </citation>
    <scope>NUCLEOTIDE SEQUENCE [LARGE SCALE GENOMIC DNA]</scope>
    <source>
        <strain evidence="1">Alpha-2009</strain>
        <tissue evidence="1">Whole body</tissue>
    </source>
</reference>
<proteinExistence type="predicted"/>
<organism evidence="1 2">
    <name type="scientific">Cardiocondyla obscurior</name>
    <dbReference type="NCBI Taxonomy" id="286306"/>
    <lineage>
        <taxon>Eukaryota</taxon>
        <taxon>Metazoa</taxon>
        <taxon>Ecdysozoa</taxon>
        <taxon>Arthropoda</taxon>
        <taxon>Hexapoda</taxon>
        <taxon>Insecta</taxon>
        <taxon>Pterygota</taxon>
        <taxon>Neoptera</taxon>
        <taxon>Endopterygota</taxon>
        <taxon>Hymenoptera</taxon>
        <taxon>Apocrita</taxon>
        <taxon>Aculeata</taxon>
        <taxon>Formicoidea</taxon>
        <taxon>Formicidae</taxon>
        <taxon>Myrmicinae</taxon>
        <taxon>Cardiocondyla</taxon>
    </lineage>
</organism>
<name>A0AAW2FEG5_9HYME</name>
<sequence>MREERRKRNGKDKKHREFKCLIHIIIVTRCKNIFVLYNQRRDTRSLLRWNSIMFNFEKRRKRKMIKMRKNICEVSEYALQKCRRLKSLTQQE</sequence>
<keyword evidence="2" id="KW-1185">Reference proteome</keyword>
<dbReference type="EMBL" id="JADYXP020000011">
    <property type="protein sequence ID" value="KAL0114351.1"/>
    <property type="molecule type" value="Genomic_DNA"/>
</dbReference>
<accession>A0AAW2FEG5</accession>